<proteinExistence type="predicted"/>
<keyword evidence="2" id="KW-1185">Reference proteome</keyword>
<dbReference type="AlphaFoldDB" id="A0A5Q2MY52"/>
<organism evidence="1 2">
    <name type="scientific">Heliorestis convoluta</name>
    <dbReference type="NCBI Taxonomy" id="356322"/>
    <lineage>
        <taxon>Bacteria</taxon>
        <taxon>Bacillati</taxon>
        <taxon>Bacillota</taxon>
        <taxon>Clostridia</taxon>
        <taxon>Eubacteriales</taxon>
        <taxon>Heliobacteriaceae</taxon>
        <taxon>Heliorestis</taxon>
    </lineage>
</organism>
<protein>
    <submittedName>
        <fullName evidence="1">Uncharacterized protein</fullName>
    </submittedName>
</protein>
<dbReference type="Proteomes" id="UP000366051">
    <property type="component" value="Chromosome"/>
</dbReference>
<sequence length="389" mass="45055">MLLLIGTRFQAEAVPEDITKLTSFGFITLSEYLLSNCNGRESVNIANRIEGCGELISITNRKTEELIQCSNCEAEYTYEEIKVNAQRIKEIKEIKYNKIIDYILEKVKNTNVEIEEIARRTGNYIFRINEKSFFVVFNFPNCNLETLLLNRAKNQFIILINFSEKIPSIPGEVIVFSGYEILEDGFESFKHILRDLPTCSELIEKVRLVPSIETKIIELGKKIEWQFFENEISNFIMHEIKSRSEQRYLYWLLLNHHPELKHILVNAGGAGKADKLPIILSEYLSDMLREPATMDAKLYSTTKVTNTTMEKVTHHMLLSDSKTTRVIIFTTTNDVTCWEDVFSAKRKYGYFKLLILTARILSEISVHLEFHTELIEKMQSRIPHSKTSG</sequence>
<dbReference type="RefSeq" id="WP_153724338.1">
    <property type="nucleotide sequence ID" value="NZ_CP045875.1"/>
</dbReference>
<reference evidence="2" key="1">
    <citation type="submission" date="2019-11" db="EMBL/GenBank/DDBJ databases">
        <title>Genome sequence of Heliorestis convoluta strain HH, an alkaliphilic and minimalistic phototrophic bacterium from a soda lake in Egypt.</title>
        <authorList>
            <person name="Dewey E.D."/>
            <person name="Stokes L.M."/>
            <person name="Burchell B.M."/>
            <person name="Shaffer K.N."/>
            <person name="Huntington A.M."/>
            <person name="Baker J.M."/>
            <person name="Nadendla S."/>
            <person name="Giglio M.G."/>
            <person name="Touchman J.W."/>
            <person name="Blankenship R.E."/>
            <person name="Madigan M.T."/>
            <person name="Sattley W.M."/>
        </authorList>
    </citation>
    <scope>NUCLEOTIDE SEQUENCE [LARGE SCALE GENOMIC DNA]</scope>
    <source>
        <strain evidence="2">HH</strain>
    </source>
</reference>
<dbReference type="EMBL" id="CP045875">
    <property type="protein sequence ID" value="QGG46841.1"/>
    <property type="molecule type" value="Genomic_DNA"/>
</dbReference>
<dbReference type="KEGG" id="hcv:FTV88_0663"/>
<accession>A0A5Q2MY52</accession>
<gene>
    <name evidence="1" type="ORF">FTV88_0663</name>
</gene>
<evidence type="ECO:0000313" key="1">
    <source>
        <dbReference type="EMBL" id="QGG46841.1"/>
    </source>
</evidence>
<dbReference type="OrthoDB" id="3034699at2"/>
<name>A0A5Q2MY52_9FIRM</name>
<evidence type="ECO:0000313" key="2">
    <source>
        <dbReference type="Proteomes" id="UP000366051"/>
    </source>
</evidence>